<dbReference type="Proteomes" id="UP000242381">
    <property type="component" value="Unassembled WGS sequence"/>
</dbReference>
<name>A0A1X0RP89_RHIZD</name>
<reference evidence="1 2" key="1">
    <citation type="journal article" date="2016" name="Proc. Natl. Acad. Sci. U.S.A.">
        <title>Lipid metabolic changes in an early divergent fungus govern the establishment of a mutualistic symbiosis with endobacteria.</title>
        <authorList>
            <person name="Lastovetsky O.A."/>
            <person name="Gaspar M.L."/>
            <person name="Mondo S.J."/>
            <person name="LaButti K.M."/>
            <person name="Sandor L."/>
            <person name="Grigoriev I.V."/>
            <person name="Henry S.A."/>
            <person name="Pawlowska T.E."/>
        </authorList>
    </citation>
    <scope>NUCLEOTIDE SEQUENCE [LARGE SCALE GENOMIC DNA]</scope>
    <source>
        <strain evidence="1 2">ATCC 11559</strain>
    </source>
</reference>
<gene>
    <name evidence="1" type="ORF">BCV71DRAFT_238936</name>
</gene>
<dbReference type="AlphaFoldDB" id="A0A1X0RP89"/>
<evidence type="ECO:0000313" key="1">
    <source>
        <dbReference type="EMBL" id="ORE13845.1"/>
    </source>
</evidence>
<accession>A0A1X0RP89</accession>
<organism evidence="1 2">
    <name type="scientific">Rhizopus microsporus</name>
    <dbReference type="NCBI Taxonomy" id="58291"/>
    <lineage>
        <taxon>Eukaryota</taxon>
        <taxon>Fungi</taxon>
        <taxon>Fungi incertae sedis</taxon>
        <taxon>Mucoromycota</taxon>
        <taxon>Mucoromycotina</taxon>
        <taxon>Mucoromycetes</taxon>
        <taxon>Mucorales</taxon>
        <taxon>Mucorineae</taxon>
        <taxon>Rhizopodaceae</taxon>
        <taxon>Rhizopus</taxon>
    </lineage>
</organism>
<evidence type="ECO:0000313" key="2">
    <source>
        <dbReference type="Proteomes" id="UP000242381"/>
    </source>
</evidence>
<protein>
    <submittedName>
        <fullName evidence="1">Uncharacterized protein</fullName>
    </submittedName>
</protein>
<dbReference type="EMBL" id="KV921506">
    <property type="protein sequence ID" value="ORE13845.1"/>
    <property type="molecule type" value="Genomic_DNA"/>
</dbReference>
<sequence length="107" mass="12147">MNENIPDTPAGSKKDFAIKAYKQYIENNIKTSSRLIIEVELFLTGVKTNIQGLEKIIIDTLPFINKVIIYECKNLLDDPQSLKEIDCNSKPLHQTRANKIQTISLAE</sequence>
<proteinExistence type="predicted"/>